<feature type="non-terminal residue" evidence="1">
    <location>
        <position position="1"/>
    </location>
</feature>
<reference evidence="1" key="1">
    <citation type="submission" date="2023-11" db="EMBL/GenBank/DDBJ databases">
        <authorList>
            <person name="De Vega J J."/>
            <person name="De Vega J J."/>
        </authorList>
    </citation>
    <scope>NUCLEOTIDE SEQUENCE</scope>
</reference>
<name>A0AAD2HSS1_9AGAR</name>
<evidence type="ECO:0000313" key="2">
    <source>
        <dbReference type="Proteomes" id="UP001295794"/>
    </source>
</evidence>
<sequence>VIVLVMTHALHWQVRDAVCRVVPVFRDSSTASLTVLILWFSFRHLIVSFL</sequence>
<proteinExistence type="predicted"/>
<comment type="caution">
    <text evidence="1">The sequence shown here is derived from an EMBL/GenBank/DDBJ whole genome shotgun (WGS) entry which is preliminary data.</text>
</comment>
<accession>A0AAD2HSS1</accession>
<evidence type="ECO:0000313" key="1">
    <source>
        <dbReference type="EMBL" id="CAK5280158.1"/>
    </source>
</evidence>
<keyword evidence="2" id="KW-1185">Reference proteome</keyword>
<dbReference type="Proteomes" id="UP001295794">
    <property type="component" value="Unassembled WGS sequence"/>
</dbReference>
<dbReference type="EMBL" id="CAVNYO010000440">
    <property type="protein sequence ID" value="CAK5280158.1"/>
    <property type="molecule type" value="Genomic_DNA"/>
</dbReference>
<dbReference type="AlphaFoldDB" id="A0AAD2HSS1"/>
<gene>
    <name evidence="1" type="ORF">MYCIT1_LOCUS30631</name>
</gene>
<protein>
    <submittedName>
        <fullName evidence="1">Uncharacterized protein</fullName>
    </submittedName>
</protein>
<organism evidence="1 2">
    <name type="scientific">Mycena citricolor</name>
    <dbReference type="NCBI Taxonomy" id="2018698"/>
    <lineage>
        <taxon>Eukaryota</taxon>
        <taxon>Fungi</taxon>
        <taxon>Dikarya</taxon>
        <taxon>Basidiomycota</taxon>
        <taxon>Agaricomycotina</taxon>
        <taxon>Agaricomycetes</taxon>
        <taxon>Agaricomycetidae</taxon>
        <taxon>Agaricales</taxon>
        <taxon>Marasmiineae</taxon>
        <taxon>Mycenaceae</taxon>
        <taxon>Mycena</taxon>
    </lineage>
</organism>